<evidence type="ECO:0000313" key="3">
    <source>
        <dbReference type="Proteomes" id="UP000008983"/>
    </source>
</evidence>
<dbReference type="InParanoid" id="G0R3T2"/>
<dbReference type="PROSITE" id="PS50211">
    <property type="entry name" value="DENN"/>
    <property type="match status" value="1"/>
</dbReference>
<name>G0R3T2_ICHMU</name>
<dbReference type="GO" id="GO:0031410">
    <property type="term" value="C:cytoplasmic vesicle"/>
    <property type="evidence" value="ECO:0007669"/>
    <property type="project" value="TreeGrafter"/>
</dbReference>
<dbReference type="Pfam" id="PF03456">
    <property type="entry name" value="uDENN"/>
    <property type="match status" value="1"/>
</dbReference>
<dbReference type="InterPro" id="IPR043153">
    <property type="entry name" value="DENN_C"/>
</dbReference>
<dbReference type="SMART" id="SM00800">
    <property type="entry name" value="uDENN"/>
    <property type="match status" value="1"/>
</dbReference>
<dbReference type="EMBL" id="GL984312">
    <property type="protein sequence ID" value="EGR27899.1"/>
    <property type="molecule type" value="Genomic_DNA"/>
</dbReference>
<dbReference type="STRING" id="857967.G0R3T2"/>
<dbReference type="InterPro" id="IPR001194">
    <property type="entry name" value="cDENN_dom"/>
</dbReference>
<dbReference type="Pfam" id="PF03455">
    <property type="entry name" value="dDENN"/>
    <property type="match status" value="1"/>
</dbReference>
<reference evidence="2 3" key="1">
    <citation type="submission" date="2011-07" db="EMBL/GenBank/DDBJ databases">
        <authorList>
            <person name="Coyne R."/>
            <person name="Brami D."/>
            <person name="Johnson J."/>
            <person name="Hostetler J."/>
            <person name="Hannick L."/>
            <person name="Clark T."/>
            <person name="Cassidy-Hanley D."/>
            <person name="Inman J."/>
        </authorList>
    </citation>
    <scope>NUCLEOTIDE SEQUENCE [LARGE SCALE GENOMIC DNA]</scope>
    <source>
        <strain evidence="2 3">G5</strain>
    </source>
</reference>
<dbReference type="RefSeq" id="XP_004027244.1">
    <property type="nucleotide sequence ID" value="XM_004027195.1"/>
</dbReference>
<dbReference type="AlphaFoldDB" id="G0R3T2"/>
<sequence length="924" mass="110770">MISVTNRVIDYFTTIGVGDKLLKNNQFEEEGKLFKKKKNLKQNQKKLIIKSIYPQIYIFFKKKIFNFIYIYQNLIDLPLTGLEIIFQYISEVKETQYEKYLDLEGTKTVWLKCYYDKQNPAITEINFLYFKTQNNYLVKMHIQQQFFIQKKIQLQKIKQKYNYIPVAIKKNLEEEVQNQKIATNEAIDYWKGNYDLTYILDQEKKDNFILAMVYKVQNIHNYDNYITKLKIITAKSQKDSQIKIIGGDLHIVIPKKHNIINFSFGRPQKNRLICFKQHESILEIKFNPHVIDRYPIIDHQYSVINKKQQNYQKISLKKQQQQKKKSFPDSVALFCFPEGISFRRDGNVPPQTFSFVLTLQDGCRIYCTCLIFYETANEKTIQQIGHFLVDDNNLLYYQKAICLVSHYNYLDQYEFILKHLYRISLSKNDIPIERIICNIVDDIRNKYIFSKIQYIKLKKKGSLIFGTSNKYPPFSQIGLKTLFRVLDIDKIIFLFECVLLEKKIFLISKHKKLIIQVAEALTSLIFPFRYNNVYIPILPEVLKTYLEAPVPFIIGFEQKINVFEISQSMQSEVNKNQIIIFFLKKKKSIQAYLDSNDLINIECLPALPEKYNKQLKKRLQKYEKMSSRNLLQKNLFYERIDNAFENCQFGENEEEEEIDPYDIRDSFLEFIQHFMHNYKKFLIPPDKKKANNEMSEIYDIREFLNYHKSSKQGTFLSKFVETGIFSYFIETRTSISEYEPYYQFFDICCKKKRSKKNLYYLQKKTQIKYYLYLYQMIKIQLKIVNKKIFIFLHIYNKFQIYIVIINSLYQILNYLQNVQNKTFHLKQISNQLKQIKQTPMSLTKINTRNTYTSRYTIYGFKYLQQNQKETSTKLIIILQLNILYVQSINQEKTTIFLPKQYLDMQLKPVVITEKMKKYSSQSNK</sequence>
<dbReference type="GO" id="GO:0032483">
    <property type="term" value="P:regulation of Rab protein signal transduction"/>
    <property type="evidence" value="ECO:0007669"/>
    <property type="project" value="TreeGrafter"/>
</dbReference>
<dbReference type="Gene3D" id="3.30.450.200">
    <property type="match status" value="1"/>
</dbReference>
<gene>
    <name evidence="2" type="ORF">IMG5_187430</name>
</gene>
<dbReference type="InterPro" id="IPR037516">
    <property type="entry name" value="Tripartite_DENN"/>
</dbReference>
<dbReference type="SMART" id="SM00799">
    <property type="entry name" value="DENN"/>
    <property type="match status" value="1"/>
</dbReference>
<protein>
    <recommendedName>
        <fullName evidence="1">UDENN domain-containing protein</fullName>
    </recommendedName>
</protein>
<organism evidence="2 3">
    <name type="scientific">Ichthyophthirius multifiliis</name>
    <name type="common">White spot disease agent</name>
    <name type="synonym">Ich</name>
    <dbReference type="NCBI Taxonomy" id="5932"/>
    <lineage>
        <taxon>Eukaryota</taxon>
        <taxon>Sar</taxon>
        <taxon>Alveolata</taxon>
        <taxon>Ciliophora</taxon>
        <taxon>Intramacronucleata</taxon>
        <taxon>Oligohymenophorea</taxon>
        <taxon>Hymenostomatida</taxon>
        <taxon>Ophryoglenina</taxon>
        <taxon>Ichthyophthirius</taxon>
    </lineage>
</organism>
<dbReference type="InterPro" id="IPR051696">
    <property type="entry name" value="DENN_Domain_GEFs"/>
</dbReference>
<dbReference type="Pfam" id="PF02141">
    <property type="entry name" value="DENN"/>
    <property type="match status" value="1"/>
</dbReference>
<dbReference type="Gene3D" id="3.40.50.11500">
    <property type="match status" value="1"/>
</dbReference>
<dbReference type="eggNOG" id="KOG2127">
    <property type="taxonomic scope" value="Eukaryota"/>
</dbReference>
<dbReference type="GeneID" id="14903947"/>
<keyword evidence="3" id="KW-1185">Reference proteome</keyword>
<evidence type="ECO:0000313" key="2">
    <source>
        <dbReference type="EMBL" id="EGR27899.1"/>
    </source>
</evidence>
<dbReference type="SMART" id="SM00801">
    <property type="entry name" value="dDENN"/>
    <property type="match status" value="1"/>
</dbReference>
<dbReference type="PANTHER" id="PTHR12296">
    <property type="entry name" value="DENN DOMAIN-CONTAINING PROTEIN 4"/>
    <property type="match status" value="1"/>
</dbReference>
<dbReference type="OrthoDB" id="308821at2759"/>
<accession>G0R3T2</accession>
<dbReference type="InterPro" id="IPR005112">
    <property type="entry name" value="dDENN_dom"/>
</dbReference>
<dbReference type="InterPro" id="IPR005113">
    <property type="entry name" value="uDENN_dom"/>
</dbReference>
<dbReference type="OMA" id="ISFHINY"/>
<proteinExistence type="predicted"/>
<dbReference type="PANTHER" id="PTHR12296:SF21">
    <property type="entry name" value="DENN DOMAIN-CONTAINING PROTEIN 3"/>
    <property type="match status" value="1"/>
</dbReference>
<feature type="domain" description="UDENN" evidence="1">
    <location>
        <begin position="279"/>
        <end position="740"/>
    </location>
</feature>
<evidence type="ECO:0000259" key="1">
    <source>
        <dbReference type="PROSITE" id="PS50211"/>
    </source>
</evidence>
<dbReference type="Proteomes" id="UP000008983">
    <property type="component" value="Unassembled WGS sequence"/>
</dbReference>